<gene>
    <name evidence="1" type="ORF">MGSAQ_001676</name>
</gene>
<reference evidence="1" key="1">
    <citation type="submission" date="2013-11" db="EMBL/GenBank/DDBJ databases">
        <title>Microbial diversity, functional groups and degradation webs in Northern and Southern Mediterranean and Red Sea marine crude oil polluted sites.</title>
        <authorList>
            <person name="Daffonchio D."/>
            <person name="Mapelli F."/>
            <person name="Ferrer M."/>
            <person name="Richter M."/>
            <person name="Cherif A."/>
            <person name="Malkawi H.I."/>
            <person name="Yakimov M.M."/>
            <person name="Abdel-Fattah Y.R."/>
            <person name="Blaghen M."/>
            <person name="Golyshin P.N."/>
            <person name="Kalogerakis N."/>
            <person name="Boon N."/>
            <person name="Magagnini M."/>
            <person name="Fava F."/>
        </authorList>
    </citation>
    <scope>NUCLEOTIDE SEQUENCE</scope>
</reference>
<accession>A0A1B6NU13</accession>
<comment type="caution">
    <text evidence="1">The sequence shown here is derived from an EMBL/GenBank/DDBJ whole genome shotgun (WGS) entry which is preliminary data.</text>
</comment>
<evidence type="ECO:0000313" key="1">
    <source>
        <dbReference type="EMBL" id="KTF06828.1"/>
    </source>
</evidence>
<organism evidence="1">
    <name type="scientific">marine sediment metagenome</name>
    <dbReference type="NCBI Taxonomy" id="412755"/>
    <lineage>
        <taxon>unclassified sequences</taxon>
        <taxon>metagenomes</taxon>
        <taxon>ecological metagenomes</taxon>
    </lineage>
</organism>
<protein>
    <submittedName>
        <fullName evidence="1">Uncharacterized protein</fullName>
    </submittedName>
</protein>
<sequence>MIACGNKNLITGDFIAAVALWLSFGTKQAQICSCVRFGQVHGTCPLTAD</sequence>
<proteinExistence type="predicted"/>
<dbReference type="AlphaFoldDB" id="A0A1B6NU13"/>
<name>A0A1B6NU13_9ZZZZ</name>
<dbReference type="EMBL" id="AYSL01000914">
    <property type="protein sequence ID" value="KTF06828.1"/>
    <property type="molecule type" value="Genomic_DNA"/>
</dbReference>